<evidence type="ECO:0000256" key="5">
    <source>
        <dbReference type="ARBA" id="ARBA00022833"/>
    </source>
</evidence>
<proteinExistence type="inferred from homology"/>
<evidence type="ECO:0000256" key="4">
    <source>
        <dbReference type="ARBA" id="ARBA00022723"/>
    </source>
</evidence>
<comment type="similarity">
    <text evidence="2">Belongs to the beta-class carbonic anhydrase family.</text>
</comment>
<dbReference type="InterPro" id="IPR001765">
    <property type="entry name" value="Carbonic_anhydrase"/>
</dbReference>
<dbReference type="SUPFAM" id="SSF53056">
    <property type="entry name" value="beta-carbonic anhydrase, cab"/>
    <property type="match status" value="1"/>
</dbReference>
<evidence type="ECO:0000313" key="8">
    <source>
        <dbReference type="Proteomes" id="UP001228376"/>
    </source>
</evidence>
<dbReference type="EC" id="4.2.1.1" evidence="3"/>
<dbReference type="InterPro" id="IPR036874">
    <property type="entry name" value="Carbonic_anhydrase_sf"/>
</dbReference>
<dbReference type="Pfam" id="PF00484">
    <property type="entry name" value="Pro_CA"/>
    <property type="match status" value="1"/>
</dbReference>
<dbReference type="PANTHER" id="PTHR43175">
    <property type="entry name" value="CARBONIC ANHYDRASE"/>
    <property type="match status" value="1"/>
</dbReference>
<keyword evidence="8" id="KW-1185">Reference proteome</keyword>
<keyword evidence="4" id="KW-0479">Metal-binding</keyword>
<comment type="caution">
    <text evidence="7">The sequence shown here is derived from an EMBL/GenBank/DDBJ whole genome shotgun (WGS) entry which is preliminary data.</text>
</comment>
<reference evidence="7 8" key="1">
    <citation type="submission" date="2023-10" db="EMBL/GenBank/DDBJ databases">
        <title>179-bfca-hs.</title>
        <authorList>
            <person name="Miliotis G."/>
            <person name="Sengupta P."/>
            <person name="Hameed A."/>
            <person name="Chuvochina M."/>
            <person name="Mcdonagh F."/>
            <person name="Simpson A.C."/>
            <person name="Singh N.K."/>
            <person name="Rekha P.D."/>
            <person name="Raman K."/>
            <person name="Hugenholtz P."/>
            <person name="Venkateswaran K."/>
        </authorList>
    </citation>
    <scope>NUCLEOTIDE SEQUENCE [LARGE SCALE GENOMIC DNA]</scope>
    <source>
        <strain evidence="7 8">179-BFC-A-HS</strain>
    </source>
</reference>
<dbReference type="Proteomes" id="UP001228376">
    <property type="component" value="Unassembled WGS sequence"/>
</dbReference>
<dbReference type="SMART" id="SM00947">
    <property type="entry name" value="Pro_CA"/>
    <property type="match status" value="1"/>
</dbReference>
<evidence type="ECO:0000256" key="6">
    <source>
        <dbReference type="ARBA" id="ARBA00048348"/>
    </source>
</evidence>
<evidence type="ECO:0000256" key="2">
    <source>
        <dbReference type="ARBA" id="ARBA00006217"/>
    </source>
</evidence>
<dbReference type="CDD" id="cd03379">
    <property type="entry name" value="beta_CA_cladeD"/>
    <property type="match status" value="1"/>
</dbReference>
<organism evidence="7 8">
    <name type="scientific">Tigheibacillus jepli</name>
    <dbReference type="NCBI Taxonomy" id="3035914"/>
    <lineage>
        <taxon>Bacteria</taxon>
        <taxon>Bacillati</taxon>
        <taxon>Bacillota</taxon>
        <taxon>Bacilli</taxon>
        <taxon>Bacillales</taxon>
        <taxon>Bacillaceae</taxon>
        <taxon>Tigheibacillus</taxon>
    </lineage>
</organism>
<evidence type="ECO:0000256" key="1">
    <source>
        <dbReference type="ARBA" id="ARBA00001947"/>
    </source>
</evidence>
<dbReference type="PANTHER" id="PTHR43175:SF3">
    <property type="entry name" value="CARBON DISULFIDE HYDROLASE"/>
    <property type="match status" value="1"/>
</dbReference>
<comment type="cofactor">
    <cofactor evidence="1">
        <name>Zn(2+)</name>
        <dbReference type="ChEBI" id="CHEBI:29105"/>
    </cofactor>
</comment>
<evidence type="ECO:0000313" key="7">
    <source>
        <dbReference type="EMBL" id="MDY0406328.1"/>
    </source>
</evidence>
<dbReference type="Gene3D" id="3.40.1050.10">
    <property type="entry name" value="Carbonic anhydrase"/>
    <property type="match status" value="1"/>
</dbReference>
<sequence length="194" mass="21943">MSPKSWEVLFLQIDEILNFNAKFVENEEFKPYETSNIPNKKMVILTCMDTRLLELLPKAMNLHNGDVKMLKNAGAIIRDPFDSVMKGILVAIYELQAEEVLVIGHRDCGMSHMDTNVFTKRMRDKGISEQTLENLENAGIHLHDEFQGFTNVEESVAHSVSIVRNHPLLPEYVKVHGLVIDPGTGKLDLVTKAE</sequence>
<accession>A0ABU5CLF6</accession>
<name>A0ABU5CLF6_9BACI</name>
<dbReference type="EMBL" id="JAROCA020000001">
    <property type="protein sequence ID" value="MDY0406328.1"/>
    <property type="molecule type" value="Genomic_DNA"/>
</dbReference>
<comment type="catalytic activity">
    <reaction evidence="6">
        <text>hydrogencarbonate + H(+) = CO2 + H2O</text>
        <dbReference type="Rhea" id="RHEA:10748"/>
        <dbReference type="ChEBI" id="CHEBI:15377"/>
        <dbReference type="ChEBI" id="CHEBI:15378"/>
        <dbReference type="ChEBI" id="CHEBI:16526"/>
        <dbReference type="ChEBI" id="CHEBI:17544"/>
        <dbReference type="EC" id="4.2.1.1"/>
    </reaction>
</comment>
<gene>
    <name evidence="7" type="ORF">P5G51_013850</name>
</gene>
<evidence type="ECO:0000256" key="3">
    <source>
        <dbReference type="ARBA" id="ARBA00012925"/>
    </source>
</evidence>
<protein>
    <recommendedName>
        <fullName evidence="3">carbonic anhydrase</fullName>
        <ecNumber evidence="3">4.2.1.1</ecNumber>
    </recommendedName>
</protein>
<dbReference type="RefSeq" id="WP_306066382.1">
    <property type="nucleotide sequence ID" value="NZ_JAROCA020000001.1"/>
</dbReference>
<keyword evidence="5" id="KW-0862">Zinc</keyword>